<dbReference type="STRING" id="45354.A0A1L0B8L9"/>
<keyword evidence="7" id="KW-1185">Reference proteome</keyword>
<dbReference type="GO" id="GO:0006355">
    <property type="term" value="P:regulation of DNA-templated transcription"/>
    <property type="evidence" value="ECO:0007669"/>
    <property type="project" value="InterPro"/>
</dbReference>
<evidence type="ECO:0000256" key="2">
    <source>
        <dbReference type="ARBA" id="ARBA00023015"/>
    </source>
</evidence>
<dbReference type="GO" id="GO:0016586">
    <property type="term" value="C:RSC-type complex"/>
    <property type="evidence" value="ECO:0007669"/>
    <property type="project" value="TreeGrafter"/>
</dbReference>
<dbReference type="InterPro" id="IPR052406">
    <property type="entry name" value="Chromatin_Remodeling_Comp"/>
</dbReference>
<keyword evidence="1" id="KW-0156">Chromatin regulator</keyword>
<reference evidence="6 7" key="1">
    <citation type="submission" date="2016-10" db="EMBL/GenBank/DDBJ databases">
        <authorList>
            <person name="de Groot N.N."/>
        </authorList>
    </citation>
    <scope>NUCLEOTIDE SEQUENCE [LARGE SCALE GENOMIC DNA]</scope>
    <source>
        <strain evidence="6 7">CBS 141442</strain>
    </source>
</reference>
<proteinExistence type="predicted"/>
<organism evidence="6 7">
    <name type="scientific">Sungouiella intermedia</name>
    <dbReference type="NCBI Taxonomy" id="45354"/>
    <lineage>
        <taxon>Eukaryota</taxon>
        <taxon>Fungi</taxon>
        <taxon>Dikarya</taxon>
        <taxon>Ascomycota</taxon>
        <taxon>Saccharomycotina</taxon>
        <taxon>Pichiomycetes</taxon>
        <taxon>Metschnikowiaceae</taxon>
        <taxon>Sungouiella</taxon>
    </lineage>
</organism>
<dbReference type="GO" id="GO:0003677">
    <property type="term" value="F:DNA binding"/>
    <property type="evidence" value="ECO:0007669"/>
    <property type="project" value="InterPro"/>
</dbReference>
<accession>A0A1L0B8L9</accession>
<sequence>MAPSLVPIQGVARFGIAEDSIYANGNGYLTSAVNLELHGAGHMGVGPLDRIIMSLNSGIESEIEYALSTLSYYSCNEPKLLNFSVYPLMGNELIKYFVKPYHLIAEGKSQDVTLSMMLLSVESLLSLRNAVQDLPNQQWLCQIKSFRKYAVEALKFLTGWFYSTLSPKLFNFSQFNELFRESLNHLLDILDPLTCFYIDNAKNDPLFHQLLILLSNTSDKYVLIVTLKCLYHLMFLGGANALSPKQIEDVTPEANNCIDAVQPEHLLIILRNLFINDDEITFHVLLFVKQYLFSEALHPQYASSVASSQLHRMRKLINASSSKGNLHILMKQLPELIVARLPLVDPSKVQQTIPVRLARRSAYSGVPSTTAKLPEKLYKIIIAFPEPLRATTWLRCCYEPYTAVGKPGEDAKDLTAGEVTQISLWKAYENQFEAIWKDRLNPAWPNLLPAVDFIKNVSSAFPNSEAMVVNMPSSDPLQPARKKFIIKGIQPRQFPVSIELGNFEALRRIPASLEELATSQSVGEVDEVAFDNALTTYNSSILIASEGLTGPDDVNAPWYSPINLLARDILGKIVDDLLEPDMDGAFKNIFRQYNKDWLPDLVYANPGLVEQSYIEGQWLLYLL</sequence>
<dbReference type="EMBL" id="LT635756">
    <property type="protein sequence ID" value="SGZ47622.1"/>
    <property type="molecule type" value="Genomic_DNA"/>
</dbReference>
<dbReference type="GO" id="GO:0006325">
    <property type="term" value="P:chromatin organization"/>
    <property type="evidence" value="ECO:0007669"/>
    <property type="project" value="UniProtKB-KW"/>
</dbReference>
<dbReference type="OrthoDB" id="338531at2759"/>
<feature type="domain" description="RFX-type winged-helix" evidence="5">
    <location>
        <begin position="390"/>
        <end position="493"/>
    </location>
</feature>
<dbReference type="PANTHER" id="PTHR22970:SF14">
    <property type="entry name" value="AT-RICH INTERACTIVE DOMAIN-CONTAINING PROTEIN 2"/>
    <property type="match status" value="1"/>
</dbReference>
<evidence type="ECO:0000313" key="7">
    <source>
        <dbReference type="Proteomes" id="UP000182334"/>
    </source>
</evidence>
<dbReference type="PROSITE" id="PS51526">
    <property type="entry name" value="RFX_DBD"/>
    <property type="match status" value="1"/>
</dbReference>
<keyword evidence="3" id="KW-0804">Transcription</keyword>
<dbReference type="PANTHER" id="PTHR22970">
    <property type="entry name" value="AT-RICH INTERACTIVE DOMAIN-CONTAINING PROTEIN 2"/>
    <property type="match status" value="1"/>
</dbReference>
<name>A0A1L0B8L9_9ASCO</name>
<evidence type="ECO:0000256" key="4">
    <source>
        <dbReference type="ARBA" id="ARBA00023242"/>
    </source>
</evidence>
<evidence type="ECO:0000256" key="1">
    <source>
        <dbReference type="ARBA" id="ARBA00022853"/>
    </source>
</evidence>
<dbReference type="Proteomes" id="UP000182334">
    <property type="component" value="Chromosome I"/>
</dbReference>
<evidence type="ECO:0000256" key="3">
    <source>
        <dbReference type="ARBA" id="ARBA00023163"/>
    </source>
</evidence>
<gene>
    <name evidence="6" type="ORF">SAMEA4029010_CIC11G00000002116</name>
</gene>
<protein>
    <submittedName>
        <fullName evidence="6">CIC11C00000002116</fullName>
    </submittedName>
</protein>
<evidence type="ECO:0000313" key="6">
    <source>
        <dbReference type="EMBL" id="SGZ47622.1"/>
    </source>
</evidence>
<keyword evidence="4" id="KW-0539">Nucleus</keyword>
<dbReference type="AlphaFoldDB" id="A0A1L0B8L9"/>
<dbReference type="InterPro" id="IPR003150">
    <property type="entry name" value="DNA-bd_RFX"/>
</dbReference>
<keyword evidence="2" id="KW-0805">Transcription regulation</keyword>
<evidence type="ECO:0000259" key="5">
    <source>
        <dbReference type="PROSITE" id="PS51526"/>
    </source>
</evidence>